<comment type="similarity">
    <text evidence="1">Belongs to the universal stress protein A family.</text>
</comment>
<dbReference type="Proteomes" id="UP000237608">
    <property type="component" value="Unassembled WGS sequence"/>
</dbReference>
<evidence type="ECO:0000313" key="4">
    <source>
        <dbReference type="Proteomes" id="UP000237608"/>
    </source>
</evidence>
<dbReference type="Pfam" id="PF00582">
    <property type="entry name" value="Usp"/>
    <property type="match status" value="2"/>
</dbReference>
<dbReference type="CDD" id="cd00293">
    <property type="entry name" value="USP-like"/>
    <property type="match status" value="2"/>
</dbReference>
<evidence type="ECO:0000259" key="2">
    <source>
        <dbReference type="Pfam" id="PF00582"/>
    </source>
</evidence>
<evidence type="ECO:0000313" key="3">
    <source>
        <dbReference type="EMBL" id="PQJ75831.1"/>
    </source>
</evidence>
<feature type="domain" description="UspA" evidence="2">
    <location>
        <begin position="1"/>
        <end position="140"/>
    </location>
</feature>
<dbReference type="InterPro" id="IPR014729">
    <property type="entry name" value="Rossmann-like_a/b/a_fold"/>
</dbReference>
<dbReference type="EMBL" id="MSCL01000001">
    <property type="protein sequence ID" value="PQJ75831.1"/>
    <property type="molecule type" value="Genomic_DNA"/>
</dbReference>
<dbReference type="RefSeq" id="WP_105046985.1">
    <property type="nucleotide sequence ID" value="NZ_CP150662.1"/>
</dbReference>
<dbReference type="PANTHER" id="PTHR46268">
    <property type="entry name" value="STRESS RESPONSE PROTEIN NHAX"/>
    <property type="match status" value="1"/>
</dbReference>
<feature type="domain" description="UspA" evidence="2">
    <location>
        <begin position="149"/>
        <end position="273"/>
    </location>
</feature>
<proteinExistence type="inferred from homology"/>
<protein>
    <submittedName>
        <fullName evidence="3">Universal stress protein UspA</fullName>
    </submittedName>
</protein>
<accession>A0A2S7WEW5</accession>
<dbReference type="PANTHER" id="PTHR46268:SF6">
    <property type="entry name" value="UNIVERSAL STRESS PROTEIN UP12"/>
    <property type="match status" value="1"/>
</dbReference>
<dbReference type="InterPro" id="IPR006015">
    <property type="entry name" value="Universal_stress_UspA"/>
</dbReference>
<dbReference type="InterPro" id="IPR006016">
    <property type="entry name" value="UspA"/>
</dbReference>
<gene>
    <name evidence="3" type="ORF">BTO13_11630</name>
</gene>
<dbReference type="AlphaFoldDB" id="A0A2S7WEW5"/>
<dbReference type="OrthoDB" id="9788959at2"/>
<reference evidence="3 4" key="1">
    <citation type="submission" date="2016-12" db="EMBL/GenBank/DDBJ databases">
        <title>Trade-off between light-utilization and light-protection in marine flavobacteria.</title>
        <authorList>
            <person name="Kumagai Y."/>
            <person name="Yoshizawa S."/>
            <person name="Kogure K."/>
            <person name="Iwasaki W."/>
        </authorList>
    </citation>
    <scope>NUCLEOTIDE SEQUENCE [LARGE SCALE GENOMIC DNA]</scope>
    <source>
        <strain evidence="3 4">KCTC 22729</strain>
    </source>
</reference>
<sequence length="277" mass="31097">MKKIIVPVDFSDHSSYALKTAALLAEKNDATIYALHMLDMQEMSLSESEVYLHEKTAFFLKLAEKRFHDFLKKDFLKNVKVIPIIKHYKVFKEVDAVADEMNADLIVMGSHGASGFKEFFVGSNTQKVIRHASVPVLVIKNEMTNIDFTDIVVATDFSEESIPAFQKLLKTLEPMNARKHIVYVNAPFDSFKTTPEMDTLADNFLMNLEGNTDRKINVHFVCARTIMQGILDFSNSVGADLIAVITHGRKGLAHFIEGSVAEDVTNHATLPIISFKI</sequence>
<keyword evidence="4" id="KW-1185">Reference proteome</keyword>
<dbReference type="PRINTS" id="PR01438">
    <property type="entry name" value="UNVRSLSTRESS"/>
</dbReference>
<organism evidence="3 4">
    <name type="scientific">Polaribacter gangjinensis</name>
    <dbReference type="NCBI Taxonomy" id="574710"/>
    <lineage>
        <taxon>Bacteria</taxon>
        <taxon>Pseudomonadati</taxon>
        <taxon>Bacteroidota</taxon>
        <taxon>Flavobacteriia</taxon>
        <taxon>Flavobacteriales</taxon>
        <taxon>Flavobacteriaceae</taxon>
    </lineage>
</organism>
<evidence type="ECO:0000256" key="1">
    <source>
        <dbReference type="ARBA" id="ARBA00008791"/>
    </source>
</evidence>
<dbReference type="SUPFAM" id="SSF52402">
    <property type="entry name" value="Adenine nucleotide alpha hydrolases-like"/>
    <property type="match status" value="2"/>
</dbReference>
<name>A0A2S7WEW5_9FLAO</name>
<comment type="caution">
    <text evidence="3">The sequence shown here is derived from an EMBL/GenBank/DDBJ whole genome shotgun (WGS) entry which is preliminary data.</text>
</comment>
<dbReference type="Gene3D" id="3.40.50.620">
    <property type="entry name" value="HUPs"/>
    <property type="match status" value="2"/>
</dbReference>